<protein>
    <submittedName>
        <fullName evidence="2">Uncharacterized protein</fullName>
    </submittedName>
</protein>
<dbReference type="Proteomes" id="UP000756132">
    <property type="component" value="Chromosome 4"/>
</dbReference>
<feature type="compositionally biased region" description="Polar residues" evidence="1">
    <location>
        <begin position="31"/>
        <end position="43"/>
    </location>
</feature>
<dbReference type="KEGG" id="ffu:CLAFUR5_04830"/>
<reference evidence="2" key="1">
    <citation type="submission" date="2021-12" db="EMBL/GenBank/DDBJ databases">
        <authorList>
            <person name="Zaccaron A."/>
            <person name="Stergiopoulos I."/>
        </authorList>
    </citation>
    <scope>NUCLEOTIDE SEQUENCE</scope>
    <source>
        <strain evidence="2">Race5_Kim</strain>
    </source>
</reference>
<reference evidence="2" key="2">
    <citation type="journal article" date="2022" name="Microb. Genom.">
        <title>A chromosome-scale genome assembly of the tomato pathogen Cladosporium fulvum reveals a compartmentalized genome architecture and the presence of a dispensable chromosome.</title>
        <authorList>
            <person name="Zaccaron A.Z."/>
            <person name="Chen L.H."/>
            <person name="Samaras A."/>
            <person name="Stergiopoulos I."/>
        </authorList>
    </citation>
    <scope>NUCLEOTIDE SEQUENCE</scope>
    <source>
        <strain evidence="2">Race5_Kim</strain>
    </source>
</reference>
<proteinExistence type="predicted"/>
<sequence length="245" mass="26655">MPGDMEDRPAEENDVNGDLRPTTDAGALETSPGNSRPLTADTQQTQAVLEQRADALVLSVNHKLPFTTEFVAISDKTAVSEQLSILRIAKDRLAGRIARHSKYMPGLKEYIKSLEVIMSLLDNVAPTSTSTTAPNEALANGDSAILEKMHQDLAMLKRPEVLKLIRTNTEARRVTLTQDIAAKSAETTARTESWETETGGVEDVVSISRLTDEMEALKVERSFSRGIVALAESCPAKLEGLSYST</sequence>
<gene>
    <name evidence="2" type="ORF">CLAFUR5_04830</name>
</gene>
<dbReference type="AlphaFoldDB" id="A0A9Q8P7I7"/>
<dbReference type="GeneID" id="71984708"/>
<evidence type="ECO:0000256" key="1">
    <source>
        <dbReference type="SAM" id="MobiDB-lite"/>
    </source>
</evidence>
<accession>A0A9Q8P7I7</accession>
<dbReference type="RefSeq" id="XP_047760551.1">
    <property type="nucleotide sequence ID" value="XM_047903978.1"/>
</dbReference>
<dbReference type="EMBL" id="CP090166">
    <property type="protein sequence ID" value="UJO16185.1"/>
    <property type="molecule type" value="Genomic_DNA"/>
</dbReference>
<evidence type="ECO:0000313" key="2">
    <source>
        <dbReference type="EMBL" id="UJO16185.1"/>
    </source>
</evidence>
<organism evidence="2 3">
    <name type="scientific">Passalora fulva</name>
    <name type="common">Tomato leaf mold</name>
    <name type="synonym">Cladosporium fulvum</name>
    <dbReference type="NCBI Taxonomy" id="5499"/>
    <lineage>
        <taxon>Eukaryota</taxon>
        <taxon>Fungi</taxon>
        <taxon>Dikarya</taxon>
        <taxon>Ascomycota</taxon>
        <taxon>Pezizomycotina</taxon>
        <taxon>Dothideomycetes</taxon>
        <taxon>Dothideomycetidae</taxon>
        <taxon>Mycosphaerellales</taxon>
        <taxon>Mycosphaerellaceae</taxon>
        <taxon>Fulvia</taxon>
    </lineage>
</organism>
<evidence type="ECO:0000313" key="3">
    <source>
        <dbReference type="Proteomes" id="UP000756132"/>
    </source>
</evidence>
<keyword evidence="3" id="KW-1185">Reference proteome</keyword>
<name>A0A9Q8P7I7_PASFU</name>
<feature type="region of interest" description="Disordered" evidence="1">
    <location>
        <begin position="1"/>
        <end position="43"/>
    </location>
</feature>
<feature type="compositionally biased region" description="Basic and acidic residues" evidence="1">
    <location>
        <begin position="1"/>
        <end position="11"/>
    </location>
</feature>